<reference evidence="1 2" key="1">
    <citation type="submission" date="2021-04" db="EMBL/GenBank/DDBJ databases">
        <authorList>
            <person name="Bliznina A."/>
        </authorList>
    </citation>
    <scope>NUCLEOTIDE SEQUENCE [LARGE SCALE GENOMIC DNA]</scope>
</reference>
<dbReference type="Proteomes" id="UP001158576">
    <property type="component" value="Chromosome PAR"/>
</dbReference>
<sequence>MISYFSCLFLVVSGSRKDDIQLGLMISKSLMASVPNDRPPMSFQMGLKRRGRAFSRQDTDQLCYLNKIKHDMDTVVDDFICGNDLTRRYLVDNVCGRGQKECFECNSKNIKIDGPAIEAANCIAPVISHYDHATKSHICYVSSTSFGVCELSSGRTCANILFAYSNNRNQAEKMMMNYECCKAKLSDPENQMIDCIPRAYNSREYSLWIQKPSGALTTIRFPVAMPKRCCADI</sequence>
<dbReference type="EMBL" id="OU015568">
    <property type="protein sequence ID" value="CAG5080164.1"/>
    <property type="molecule type" value="Genomic_DNA"/>
</dbReference>
<evidence type="ECO:0000313" key="2">
    <source>
        <dbReference type="Proteomes" id="UP001158576"/>
    </source>
</evidence>
<keyword evidence="2" id="KW-1185">Reference proteome</keyword>
<accession>A0ABN7RQ11</accession>
<name>A0ABN7RQ11_OIKDI</name>
<proteinExistence type="predicted"/>
<protein>
    <submittedName>
        <fullName evidence="1">Oidioi.mRNA.OKI2018_I69.PAR.g9492.t1.cds</fullName>
    </submittedName>
</protein>
<evidence type="ECO:0000313" key="1">
    <source>
        <dbReference type="EMBL" id="CAG5080164.1"/>
    </source>
</evidence>
<gene>
    <name evidence="1" type="ORF">OKIOD_LOCUS1050</name>
</gene>
<organism evidence="1 2">
    <name type="scientific">Oikopleura dioica</name>
    <name type="common">Tunicate</name>
    <dbReference type="NCBI Taxonomy" id="34765"/>
    <lineage>
        <taxon>Eukaryota</taxon>
        <taxon>Metazoa</taxon>
        <taxon>Chordata</taxon>
        <taxon>Tunicata</taxon>
        <taxon>Appendicularia</taxon>
        <taxon>Copelata</taxon>
        <taxon>Oikopleuridae</taxon>
        <taxon>Oikopleura</taxon>
    </lineage>
</organism>